<accession>F4R6B6</accession>
<dbReference type="HOGENOM" id="CLU_611210_0_0_1"/>
<dbReference type="GO" id="GO:0035267">
    <property type="term" value="C:NuA4 histone acetyltransferase complex"/>
    <property type="evidence" value="ECO:0007669"/>
    <property type="project" value="TreeGrafter"/>
</dbReference>
<dbReference type="AlphaFoldDB" id="F4R6B6"/>
<dbReference type="PANTHER" id="PTHR11139">
    <property type="entry name" value="ATAXIA TELANGIECTASIA MUTATED ATM -RELATED"/>
    <property type="match status" value="1"/>
</dbReference>
<dbReference type="InterPro" id="IPR050517">
    <property type="entry name" value="DDR_Repair_Kinase"/>
</dbReference>
<dbReference type="GeneID" id="18935038"/>
<sequence>MEARLPDAALLGRFLIAGLQCLTIYDYRRELKEVKEIADTYIHIFTQIDLILFTEIVKPNIEAIVNELRNNANLMAFPRYLLANRVLTKTFIGITLRYLMKHLDELGRDRQSWVMVRRSKMCVMAVTLFQDKELILQPHLSQYYSVLQALFWSIRGGRFEILYKEVLLLLRVLLGKLKKLIHATSDPKERDLFAELCLTVPVRLTVPDLIAQGLCTLEFCVDNLTQDFLNPLIAPVMLEVMATLSPIIDLAEKLMKRNDVHYRGNAFEFVKNITPIFFTMGYGLGEREEVYTSLPKGLFEAARVADIADNAQQHLSLLFEHIFTTEIWQVVCGPQFEMMRYSLTLTNVVMDALLDDLTAAVDKQSAGSRFTLEVFKELFERAKKSPPPRDKVKLLAKRTVCAKASSSCYDHSWPRKCAGHEILSHLINNLDLEMSNTHTHPHSNSRNV</sequence>
<organism evidence="2">
    <name type="scientific">Melampsora larici-populina (strain 98AG31 / pathotype 3-4-7)</name>
    <name type="common">Poplar leaf rust fungus</name>
    <dbReference type="NCBI Taxonomy" id="747676"/>
    <lineage>
        <taxon>Eukaryota</taxon>
        <taxon>Fungi</taxon>
        <taxon>Dikarya</taxon>
        <taxon>Basidiomycota</taxon>
        <taxon>Pucciniomycotina</taxon>
        <taxon>Pucciniomycetes</taxon>
        <taxon>Pucciniales</taxon>
        <taxon>Melampsoraceae</taxon>
        <taxon>Melampsora</taxon>
    </lineage>
</organism>
<dbReference type="Pfam" id="PF20206">
    <property type="entry name" value="Tra1_ring"/>
    <property type="match status" value="1"/>
</dbReference>
<protein>
    <submittedName>
        <fullName evidence="1">Uncharacterized protein</fullName>
    </submittedName>
</protein>
<dbReference type="eggNOG" id="KOG0889">
    <property type="taxonomic scope" value="Eukaryota"/>
</dbReference>
<gene>
    <name evidence="1" type="ORF">MELLADRAFT_88932</name>
</gene>
<proteinExistence type="predicted"/>
<dbReference type="VEuPathDB" id="FungiDB:MELLADRAFT_88932"/>
<evidence type="ECO:0000313" key="2">
    <source>
        <dbReference type="Proteomes" id="UP000001072"/>
    </source>
</evidence>
<dbReference type="InterPro" id="IPR046807">
    <property type="entry name" value="Tra1_central"/>
</dbReference>
<dbReference type="KEGG" id="mlr:MELLADRAFT_88932"/>
<dbReference type="OrthoDB" id="5570127at2759"/>
<dbReference type="RefSeq" id="XP_007404225.1">
    <property type="nucleotide sequence ID" value="XM_007404163.1"/>
</dbReference>
<dbReference type="EMBL" id="GL883091">
    <property type="protein sequence ID" value="EGG11850.1"/>
    <property type="molecule type" value="Genomic_DNA"/>
</dbReference>
<dbReference type="GO" id="GO:0006281">
    <property type="term" value="P:DNA repair"/>
    <property type="evidence" value="ECO:0007669"/>
    <property type="project" value="TreeGrafter"/>
</dbReference>
<dbReference type="PANTHER" id="PTHR11139:SF1">
    <property type="entry name" value="TRANSFORMATION_TRANSCRIPTION DOMAIN-ASSOCIATED PROTEIN"/>
    <property type="match status" value="1"/>
</dbReference>
<keyword evidence="2" id="KW-1185">Reference proteome</keyword>
<dbReference type="Pfam" id="PF20175">
    <property type="entry name" value="Tra1_central"/>
    <property type="match status" value="2"/>
</dbReference>
<dbReference type="GO" id="GO:0000124">
    <property type="term" value="C:SAGA complex"/>
    <property type="evidence" value="ECO:0007669"/>
    <property type="project" value="TreeGrafter"/>
</dbReference>
<dbReference type="GO" id="GO:0005634">
    <property type="term" value="C:nucleus"/>
    <property type="evidence" value="ECO:0007669"/>
    <property type="project" value="TreeGrafter"/>
</dbReference>
<evidence type="ECO:0000313" key="1">
    <source>
        <dbReference type="EMBL" id="EGG11850.1"/>
    </source>
</evidence>
<dbReference type="STRING" id="747676.F4R6B6"/>
<dbReference type="GO" id="GO:0006355">
    <property type="term" value="P:regulation of DNA-templated transcription"/>
    <property type="evidence" value="ECO:0007669"/>
    <property type="project" value="TreeGrafter"/>
</dbReference>
<name>F4R6B6_MELLP</name>
<reference evidence="2" key="1">
    <citation type="journal article" date="2011" name="Proc. Natl. Acad. Sci. U.S.A.">
        <title>Obligate biotrophy features unraveled by the genomic analysis of rust fungi.</title>
        <authorList>
            <person name="Duplessis S."/>
            <person name="Cuomo C.A."/>
            <person name="Lin Y.-C."/>
            <person name="Aerts A."/>
            <person name="Tisserant E."/>
            <person name="Veneault-Fourrey C."/>
            <person name="Joly D.L."/>
            <person name="Hacquard S."/>
            <person name="Amselem J."/>
            <person name="Cantarel B.L."/>
            <person name="Chiu R."/>
            <person name="Coutinho P.M."/>
            <person name="Feau N."/>
            <person name="Field M."/>
            <person name="Frey P."/>
            <person name="Gelhaye E."/>
            <person name="Goldberg J."/>
            <person name="Grabherr M.G."/>
            <person name="Kodira C.D."/>
            <person name="Kohler A."/>
            <person name="Kuees U."/>
            <person name="Lindquist E.A."/>
            <person name="Lucas S.M."/>
            <person name="Mago R."/>
            <person name="Mauceli E."/>
            <person name="Morin E."/>
            <person name="Murat C."/>
            <person name="Pangilinan J.L."/>
            <person name="Park R."/>
            <person name="Pearson M."/>
            <person name="Quesneville H."/>
            <person name="Rouhier N."/>
            <person name="Sakthikumar S."/>
            <person name="Salamov A.A."/>
            <person name="Schmutz J."/>
            <person name="Selles B."/>
            <person name="Shapiro H."/>
            <person name="Tanguay P."/>
            <person name="Tuskan G.A."/>
            <person name="Henrissat B."/>
            <person name="Van de Peer Y."/>
            <person name="Rouze P."/>
            <person name="Ellis J.G."/>
            <person name="Dodds P.N."/>
            <person name="Schein J.E."/>
            <person name="Zhong S."/>
            <person name="Hamelin R.C."/>
            <person name="Grigoriev I.V."/>
            <person name="Szabo L.J."/>
            <person name="Martin F."/>
        </authorList>
    </citation>
    <scope>NUCLEOTIDE SEQUENCE [LARGE SCALE GENOMIC DNA]</scope>
    <source>
        <strain evidence="2">98AG31 / pathotype 3-4-7</strain>
    </source>
</reference>
<dbReference type="Proteomes" id="UP000001072">
    <property type="component" value="Unassembled WGS sequence"/>
</dbReference>
<dbReference type="InterPro" id="IPR046805">
    <property type="entry name" value="Tra1_ring"/>
</dbReference>
<dbReference type="InParanoid" id="F4R6B6"/>